<accession>A0A0F3QBV1</accession>
<dbReference type="InterPro" id="IPR050807">
    <property type="entry name" value="TransReg_Diox_bact_type"/>
</dbReference>
<dbReference type="PANTHER" id="PTHR46797:SF1">
    <property type="entry name" value="METHYLPHOSPHONATE SYNTHASE"/>
    <property type="match status" value="1"/>
</dbReference>
<dbReference type="PROSITE" id="PS50943">
    <property type="entry name" value="HTH_CROC1"/>
    <property type="match status" value="1"/>
</dbReference>
<gene>
    <name evidence="3" type="ORF">RBEAN4_0719</name>
</gene>
<dbReference type="GO" id="GO:0003700">
    <property type="term" value="F:DNA-binding transcription factor activity"/>
    <property type="evidence" value="ECO:0007669"/>
    <property type="project" value="TreeGrafter"/>
</dbReference>
<feature type="domain" description="HTH cro/C1-type" evidence="2">
    <location>
        <begin position="19"/>
        <end position="73"/>
    </location>
</feature>
<dbReference type="InterPro" id="IPR001387">
    <property type="entry name" value="Cro/C1-type_HTH"/>
</dbReference>
<dbReference type="Proteomes" id="UP000033661">
    <property type="component" value="Unassembled WGS sequence"/>
</dbReference>
<name>A0A0F3QBV1_RICBE</name>
<evidence type="ECO:0000313" key="3">
    <source>
        <dbReference type="EMBL" id="KJV89737.1"/>
    </source>
</evidence>
<sequence length="137" mass="15683">MARKNDIIQKIDSFIGKKIYSLRLAKGLSRQQLAEVIDVTHQQLQKYERAINRISVGRLVLIAEALDRNIDYFFEGLEEANKPQPVHTQHQRMCIEVSRNFMKIQSTDEQQAVNNLVKCLAGKDKLKTTTATNNNNA</sequence>
<dbReference type="EMBL" id="LAOI01000001">
    <property type="protein sequence ID" value="KJV89737.1"/>
    <property type="molecule type" value="Genomic_DNA"/>
</dbReference>
<comment type="caution">
    <text evidence="3">The sequence shown here is derived from an EMBL/GenBank/DDBJ whole genome shotgun (WGS) entry which is preliminary data.</text>
</comment>
<proteinExistence type="predicted"/>
<protein>
    <submittedName>
        <fullName evidence="3">Helix-turn-helix family protein</fullName>
    </submittedName>
</protein>
<keyword evidence="4" id="KW-1185">Reference proteome</keyword>
<dbReference type="Pfam" id="PF01381">
    <property type="entry name" value="HTH_3"/>
    <property type="match status" value="1"/>
</dbReference>
<dbReference type="SMART" id="SM00530">
    <property type="entry name" value="HTH_XRE"/>
    <property type="match status" value="1"/>
</dbReference>
<dbReference type="GO" id="GO:0003677">
    <property type="term" value="F:DNA binding"/>
    <property type="evidence" value="ECO:0007669"/>
    <property type="project" value="UniProtKB-KW"/>
</dbReference>
<reference evidence="3 4" key="1">
    <citation type="submission" date="2015-02" db="EMBL/GenBank/DDBJ databases">
        <title>Genome Sequencing of Rickettsiales.</title>
        <authorList>
            <person name="Daugherty S.C."/>
            <person name="Su Q."/>
            <person name="Abolude K."/>
            <person name="Beier-Sexton M."/>
            <person name="Carlyon J.A."/>
            <person name="Carter R."/>
            <person name="Day N.P."/>
            <person name="Dumler S.J."/>
            <person name="Dyachenko V."/>
            <person name="Godinez A."/>
            <person name="Kurtti T.J."/>
            <person name="Lichay M."/>
            <person name="Mullins K.E."/>
            <person name="Ott S."/>
            <person name="Pappas-Brown V."/>
            <person name="Paris D.H."/>
            <person name="Patel P."/>
            <person name="Richards A.L."/>
            <person name="Sadzewicz L."/>
            <person name="Sears K."/>
            <person name="Seidman D."/>
            <person name="Sengamalay N."/>
            <person name="Stenos J."/>
            <person name="Tallon L.J."/>
            <person name="Vincent G."/>
            <person name="Fraser C.M."/>
            <person name="Munderloh U."/>
            <person name="Dunning-Hotopp J.C."/>
        </authorList>
    </citation>
    <scope>NUCLEOTIDE SEQUENCE [LARGE SCALE GENOMIC DNA]</scope>
    <source>
        <strain evidence="3 4">RML An4</strain>
    </source>
</reference>
<organism evidence="3 4">
    <name type="scientific">Rickettsia bellii str. RML An4</name>
    <dbReference type="NCBI Taxonomy" id="1359193"/>
    <lineage>
        <taxon>Bacteria</taxon>
        <taxon>Pseudomonadati</taxon>
        <taxon>Pseudomonadota</taxon>
        <taxon>Alphaproteobacteria</taxon>
        <taxon>Rickettsiales</taxon>
        <taxon>Rickettsiaceae</taxon>
        <taxon>Rickettsieae</taxon>
        <taxon>Rickettsia</taxon>
        <taxon>belli group</taxon>
    </lineage>
</organism>
<evidence type="ECO:0000313" key="4">
    <source>
        <dbReference type="Proteomes" id="UP000033661"/>
    </source>
</evidence>
<dbReference type="PATRIC" id="fig|1359193.3.peg.699"/>
<dbReference type="PANTHER" id="PTHR46797">
    <property type="entry name" value="HTH-TYPE TRANSCRIPTIONAL REGULATOR"/>
    <property type="match status" value="1"/>
</dbReference>
<evidence type="ECO:0000256" key="1">
    <source>
        <dbReference type="ARBA" id="ARBA00023125"/>
    </source>
</evidence>
<dbReference type="InterPro" id="IPR010982">
    <property type="entry name" value="Lambda_DNA-bd_dom_sf"/>
</dbReference>
<dbReference type="AlphaFoldDB" id="A0A0F3QBV1"/>
<dbReference type="GO" id="GO:0005829">
    <property type="term" value="C:cytosol"/>
    <property type="evidence" value="ECO:0007669"/>
    <property type="project" value="TreeGrafter"/>
</dbReference>
<evidence type="ECO:0000259" key="2">
    <source>
        <dbReference type="PROSITE" id="PS50943"/>
    </source>
</evidence>
<dbReference type="SUPFAM" id="SSF47413">
    <property type="entry name" value="lambda repressor-like DNA-binding domains"/>
    <property type="match status" value="1"/>
</dbReference>
<dbReference type="Gene3D" id="1.10.260.40">
    <property type="entry name" value="lambda repressor-like DNA-binding domains"/>
    <property type="match status" value="1"/>
</dbReference>
<keyword evidence="1" id="KW-0238">DNA-binding</keyword>
<dbReference type="CDD" id="cd00093">
    <property type="entry name" value="HTH_XRE"/>
    <property type="match status" value="1"/>
</dbReference>
<dbReference type="RefSeq" id="WP_011477345.1">
    <property type="nucleotide sequence ID" value="NZ_LAOI01000001.1"/>
</dbReference>